<dbReference type="InterPro" id="IPR007236">
    <property type="entry name" value="SlyX"/>
</dbReference>
<gene>
    <name evidence="1" type="primary">slyX</name>
    <name evidence="3" type="ORF">K6Y31_07510</name>
</gene>
<accession>A0ABS8W8R4</accession>
<organism evidence="3 4">
    <name type="scientific">Motilimonas cestriensis</name>
    <dbReference type="NCBI Taxonomy" id="2742685"/>
    <lineage>
        <taxon>Bacteria</taxon>
        <taxon>Pseudomonadati</taxon>
        <taxon>Pseudomonadota</taxon>
        <taxon>Gammaproteobacteria</taxon>
        <taxon>Alteromonadales</taxon>
        <taxon>Alteromonadales genera incertae sedis</taxon>
        <taxon>Motilimonas</taxon>
    </lineage>
</organism>
<dbReference type="Proteomes" id="UP001201273">
    <property type="component" value="Unassembled WGS sequence"/>
</dbReference>
<dbReference type="EMBL" id="JAIMJA010000006">
    <property type="protein sequence ID" value="MCE2594660.1"/>
    <property type="molecule type" value="Genomic_DNA"/>
</dbReference>
<feature type="coiled-coil region" evidence="2">
    <location>
        <begin position="18"/>
        <end position="52"/>
    </location>
</feature>
<keyword evidence="4" id="KW-1185">Reference proteome</keyword>
<dbReference type="PANTHER" id="PTHR36508:SF1">
    <property type="entry name" value="PROTEIN SLYX"/>
    <property type="match status" value="1"/>
</dbReference>
<reference evidence="3 4" key="1">
    <citation type="journal article" date="2022" name="Environ. Microbiol. Rep.">
        <title>Eco-phylogenetic analyses reveal divergent evolution of vitamin B12 metabolism in the marine bacterial family 'Psychromonadaceae'.</title>
        <authorList>
            <person name="Jin X."/>
            <person name="Yang Y."/>
            <person name="Cao H."/>
            <person name="Gao B."/>
            <person name="Zhao Z."/>
        </authorList>
    </citation>
    <scope>NUCLEOTIDE SEQUENCE [LARGE SCALE GENOMIC DNA]</scope>
    <source>
        <strain evidence="3 4">MKS20</strain>
    </source>
</reference>
<proteinExistence type="inferred from homology"/>
<evidence type="ECO:0000256" key="2">
    <source>
        <dbReference type="SAM" id="Coils"/>
    </source>
</evidence>
<keyword evidence="2" id="KW-0175">Coiled coil</keyword>
<protein>
    <recommendedName>
        <fullName evidence="1">Protein SlyX homolog</fullName>
    </recommendedName>
</protein>
<dbReference type="Pfam" id="PF04102">
    <property type="entry name" value="SlyX"/>
    <property type="match status" value="1"/>
</dbReference>
<dbReference type="HAMAP" id="MF_00715">
    <property type="entry name" value="SlyX"/>
    <property type="match status" value="1"/>
</dbReference>
<evidence type="ECO:0000256" key="1">
    <source>
        <dbReference type="HAMAP-Rule" id="MF_00715"/>
    </source>
</evidence>
<dbReference type="RefSeq" id="WP_233052192.1">
    <property type="nucleotide sequence ID" value="NZ_JAIMJA010000006.1"/>
</dbReference>
<sequence>MNNLEEVITRLEYLETKVAFQDDTIEALNTEIASMQNRLELQREQMKYLVNKVKDVQSGQIAREEDETPPPHY</sequence>
<dbReference type="PANTHER" id="PTHR36508">
    <property type="entry name" value="PROTEIN SLYX"/>
    <property type="match status" value="1"/>
</dbReference>
<evidence type="ECO:0000313" key="3">
    <source>
        <dbReference type="EMBL" id="MCE2594660.1"/>
    </source>
</evidence>
<comment type="caution">
    <text evidence="3">The sequence shown here is derived from an EMBL/GenBank/DDBJ whole genome shotgun (WGS) entry which is preliminary data.</text>
</comment>
<name>A0ABS8W8R4_9GAMM</name>
<dbReference type="Gene3D" id="1.20.5.300">
    <property type="match status" value="1"/>
</dbReference>
<evidence type="ECO:0000313" key="4">
    <source>
        <dbReference type="Proteomes" id="UP001201273"/>
    </source>
</evidence>
<comment type="similarity">
    <text evidence="1">Belongs to the SlyX family.</text>
</comment>